<accession>A0A8B0SXV5</accession>
<evidence type="ECO:0000256" key="4">
    <source>
        <dbReference type="ARBA" id="ARBA00022833"/>
    </source>
</evidence>
<dbReference type="PROSITE" id="PS51039">
    <property type="entry name" value="ZF_AN1"/>
    <property type="match status" value="2"/>
</dbReference>
<feature type="compositionally biased region" description="Polar residues" evidence="6">
    <location>
        <begin position="179"/>
        <end position="192"/>
    </location>
</feature>
<feature type="domain" description="AN1-type" evidence="7">
    <location>
        <begin position="97"/>
        <end position="147"/>
    </location>
</feature>
<dbReference type="SUPFAM" id="SSF118310">
    <property type="entry name" value="AN1-like Zinc finger"/>
    <property type="match status" value="2"/>
</dbReference>
<dbReference type="GO" id="GO:0008270">
    <property type="term" value="F:zinc ion binding"/>
    <property type="evidence" value="ECO:0007669"/>
    <property type="project" value="UniProtKB-KW"/>
</dbReference>
<comment type="function">
    <text evidence="1">May be involved in environmental stress response.</text>
</comment>
<dbReference type="GO" id="GO:0005737">
    <property type="term" value="C:cytoplasm"/>
    <property type="evidence" value="ECO:0007669"/>
    <property type="project" value="TreeGrafter"/>
</dbReference>
<evidence type="ECO:0000256" key="6">
    <source>
        <dbReference type="SAM" id="MobiDB-lite"/>
    </source>
</evidence>
<feature type="domain" description="AN1-type" evidence="7">
    <location>
        <begin position="9"/>
        <end position="57"/>
    </location>
</feature>
<evidence type="ECO:0000256" key="2">
    <source>
        <dbReference type="ARBA" id="ARBA00022723"/>
    </source>
</evidence>
<dbReference type="PANTHER" id="PTHR14677:SF20">
    <property type="entry name" value="ZINC FINGER AN1-TYPE CONTAINING 2A-RELATED"/>
    <property type="match status" value="1"/>
</dbReference>
<evidence type="ECO:0000256" key="5">
    <source>
        <dbReference type="PROSITE-ProRule" id="PRU00449"/>
    </source>
</evidence>
<dbReference type="AlphaFoldDB" id="A0A8B0SXV5"/>
<keyword evidence="4" id="KW-0862">Zinc</keyword>
<gene>
    <name evidence="8" type="primary">SAP15</name>
</gene>
<keyword evidence="2" id="KW-0479">Metal-binding</keyword>
<dbReference type="PANTHER" id="PTHR14677">
    <property type="entry name" value="ARSENITE INDUCUBLE RNA ASSOCIATED PROTEIN AIP-1-RELATED"/>
    <property type="match status" value="1"/>
</dbReference>
<feature type="region of interest" description="Disordered" evidence="6">
    <location>
        <begin position="171"/>
        <end position="192"/>
    </location>
</feature>
<evidence type="ECO:0000313" key="8">
    <source>
        <dbReference type="EMBL" id="QTX15288.1"/>
    </source>
</evidence>
<evidence type="ECO:0000256" key="3">
    <source>
        <dbReference type="ARBA" id="ARBA00022771"/>
    </source>
</evidence>
<evidence type="ECO:0000256" key="1">
    <source>
        <dbReference type="ARBA" id="ARBA00003732"/>
    </source>
</evidence>
<organism evidence="8">
    <name type="scientific">Ipomoea batatas</name>
    <name type="common">Sweet potato</name>
    <name type="synonym">Convolvulus batatas</name>
    <dbReference type="NCBI Taxonomy" id="4120"/>
    <lineage>
        <taxon>Eukaryota</taxon>
        <taxon>Viridiplantae</taxon>
        <taxon>Streptophyta</taxon>
        <taxon>Embryophyta</taxon>
        <taxon>Tracheophyta</taxon>
        <taxon>Spermatophyta</taxon>
        <taxon>Magnoliopsida</taxon>
        <taxon>eudicotyledons</taxon>
        <taxon>Gunneridae</taxon>
        <taxon>Pentapetalae</taxon>
        <taxon>asterids</taxon>
        <taxon>lamiids</taxon>
        <taxon>Solanales</taxon>
        <taxon>Convolvulaceae</taxon>
        <taxon>Ipomoeeae</taxon>
        <taxon>Ipomoea</taxon>
    </lineage>
</organism>
<reference evidence="8" key="1">
    <citation type="submission" date="2021-02" db="EMBL/GenBank/DDBJ databases">
        <authorList>
            <person name="Liu Y."/>
            <person name="Xie H."/>
        </authorList>
    </citation>
    <scope>NUCLEOTIDE SEQUENCE</scope>
</reference>
<sequence length="192" mass="20941">MGGGTEAFPDLGAHCQFSDCRQLDFLPFKCDACRHVFCVDHRSYKSHACPKSDRHSRKVLVCDACSTSIETTGCGGEDEEKAILQRHQKLGHCDPTKKKKPTCPVRRCKEPLTFSNTSVCKGCQIPVCLKHRFPADHACKGRAASSPAPPSLRGGVNNKFLVAFAARNEKDCGNKSRDSTSSPTTIPSVKAF</sequence>
<name>A0A8B0SXV5_IPOBA</name>
<dbReference type="InterPro" id="IPR035896">
    <property type="entry name" value="AN1-like_Znf"/>
</dbReference>
<dbReference type="SMR" id="A0A8B0SXV5"/>
<dbReference type="Gene3D" id="4.10.1110.10">
    <property type="entry name" value="AN1-like Zinc finger"/>
    <property type="match status" value="2"/>
</dbReference>
<dbReference type="InterPro" id="IPR000058">
    <property type="entry name" value="Znf_AN1"/>
</dbReference>
<keyword evidence="3 5" id="KW-0863">Zinc-finger</keyword>
<evidence type="ECO:0000259" key="7">
    <source>
        <dbReference type="PROSITE" id="PS51039"/>
    </source>
</evidence>
<proteinExistence type="evidence at transcript level"/>
<protein>
    <submittedName>
        <fullName evidence="8">Stress-associated protein 15</fullName>
    </submittedName>
</protein>
<dbReference type="Pfam" id="PF01428">
    <property type="entry name" value="zf-AN1"/>
    <property type="match status" value="2"/>
</dbReference>
<dbReference type="EMBL" id="MW661075">
    <property type="protein sequence ID" value="QTX15288.1"/>
    <property type="molecule type" value="mRNA"/>
</dbReference>
<dbReference type="SMART" id="SM00154">
    <property type="entry name" value="ZnF_AN1"/>
    <property type="match status" value="2"/>
</dbReference>